<name>A0A0G4ILJ8_PLABS</name>
<dbReference type="Pfam" id="PF03859">
    <property type="entry name" value="CG-1"/>
    <property type="match status" value="1"/>
</dbReference>
<comment type="subcellular location">
    <subcellularLocation>
        <location evidence="1">Nucleus</location>
    </subcellularLocation>
</comment>
<gene>
    <name evidence="6" type="ORF">PBRA_004690</name>
    <name evidence="7" type="ORF">PLBR_LOCUS670</name>
</gene>
<dbReference type="EMBL" id="OVEO01000001">
    <property type="protein sequence ID" value="SPQ93455.1"/>
    <property type="molecule type" value="Genomic_DNA"/>
</dbReference>
<keyword evidence="7" id="KW-0496">Mitochondrion</keyword>
<dbReference type="GO" id="GO:0003712">
    <property type="term" value="F:transcription coregulator activity"/>
    <property type="evidence" value="ECO:0007669"/>
    <property type="project" value="TreeGrafter"/>
</dbReference>
<reference evidence="6 8" key="1">
    <citation type="submission" date="2015-02" db="EMBL/GenBank/DDBJ databases">
        <authorList>
            <person name="Chooi Y.-H."/>
        </authorList>
    </citation>
    <scope>NUCLEOTIDE SEQUENCE [LARGE SCALE GENOMIC DNA]</scope>
    <source>
        <strain evidence="6">E3</strain>
    </source>
</reference>
<feature type="region of interest" description="Disordered" evidence="4">
    <location>
        <begin position="456"/>
        <end position="475"/>
    </location>
</feature>
<feature type="compositionally biased region" description="Polar residues" evidence="4">
    <location>
        <begin position="456"/>
        <end position="467"/>
    </location>
</feature>
<evidence type="ECO:0000313" key="7">
    <source>
        <dbReference type="EMBL" id="SPQ93455.1"/>
    </source>
</evidence>
<sequence>MRLTVRTVRVWSSRYNGGDGAAPAPLMSSSSSSVPVQPTMKFPPLAMSTQEIIKATAQRRWLKNAELVDLLDNYDAYGFQCSNEPPQTPPISGTVLLFNKNQVRRWRQDGHEWKKKRDSKNIKEHHEKLKVLGVDVVNCCYAHHETIDGFHRRAYWKLSRPHIVLVHYLQQYKDADGLVISPGAMISPFIGGMDEHFNVASNGYSKLVSHSSSRTPRTTPYNALYSADDLSSIDTTTNGMVHAMGPRKTAKADMARVCRDKKKVYVDTLRQSIESLRNQIANVELDAEKDPNNPSVESKLLTTIEAHLSTPASLGTTREEEDGCLRSLVDQWVQFTERRKREAANAIAMVPQMLNPGDQAKFALWGFDHDQSCLWSSLLQEKCHTNPGQIETLKAYRGESVRLRNELLELVKESEAIREAIESFTQQSSDLVVRLRHLFTDEQLASGLAMFRGSQQQPGAQLANQPQVRPGLIIP</sequence>
<keyword evidence="2" id="KW-0804">Transcription</keyword>
<dbReference type="PANTHER" id="PTHR23335:SF1">
    <property type="entry name" value="CALMODULIN-BINDING TRANSCRIPTION ACTIVATOR, ISOFORM F"/>
    <property type="match status" value="1"/>
</dbReference>
<dbReference type="PANTHER" id="PTHR23335">
    <property type="entry name" value="CALMODULIN-BINDING TRANSCRIPTION ACTIVATOR CAMTA"/>
    <property type="match status" value="1"/>
</dbReference>
<dbReference type="GO" id="GO:0005634">
    <property type="term" value="C:nucleus"/>
    <property type="evidence" value="ECO:0007669"/>
    <property type="project" value="UniProtKB-SubCell"/>
</dbReference>
<evidence type="ECO:0000256" key="4">
    <source>
        <dbReference type="SAM" id="MobiDB-lite"/>
    </source>
</evidence>
<organism evidence="6 8">
    <name type="scientific">Plasmodiophora brassicae</name>
    <name type="common">Clubroot disease agent</name>
    <dbReference type="NCBI Taxonomy" id="37360"/>
    <lineage>
        <taxon>Eukaryota</taxon>
        <taxon>Sar</taxon>
        <taxon>Rhizaria</taxon>
        <taxon>Endomyxa</taxon>
        <taxon>Phytomyxea</taxon>
        <taxon>Plasmodiophorida</taxon>
        <taxon>Plasmodiophoridae</taxon>
        <taxon>Plasmodiophora</taxon>
    </lineage>
</organism>
<keyword evidence="3" id="KW-0539">Nucleus</keyword>
<dbReference type="GO" id="GO:0006357">
    <property type="term" value="P:regulation of transcription by RNA polymerase II"/>
    <property type="evidence" value="ECO:0007669"/>
    <property type="project" value="TreeGrafter"/>
</dbReference>
<evidence type="ECO:0000259" key="5">
    <source>
        <dbReference type="PROSITE" id="PS51437"/>
    </source>
</evidence>
<dbReference type="Proteomes" id="UP000039324">
    <property type="component" value="Unassembled WGS sequence"/>
</dbReference>
<evidence type="ECO:0000313" key="8">
    <source>
        <dbReference type="Proteomes" id="UP000039324"/>
    </source>
</evidence>
<evidence type="ECO:0000256" key="3">
    <source>
        <dbReference type="ARBA" id="ARBA00023242"/>
    </source>
</evidence>
<keyword evidence="8" id="KW-1185">Reference proteome</keyword>
<dbReference type="OMA" id="NIKEHHE"/>
<dbReference type="OrthoDB" id="407555at2759"/>
<evidence type="ECO:0000256" key="1">
    <source>
        <dbReference type="ARBA" id="ARBA00004123"/>
    </source>
</evidence>
<dbReference type="InterPro" id="IPR005559">
    <property type="entry name" value="CG-1_dom"/>
</dbReference>
<evidence type="ECO:0000256" key="2">
    <source>
        <dbReference type="ARBA" id="ARBA00023163"/>
    </source>
</evidence>
<reference evidence="7 9" key="2">
    <citation type="submission" date="2018-03" db="EMBL/GenBank/DDBJ databases">
        <authorList>
            <person name="Fogelqvist J."/>
        </authorList>
    </citation>
    <scope>NUCLEOTIDE SEQUENCE [LARGE SCALE GENOMIC DNA]</scope>
</reference>
<dbReference type="Proteomes" id="UP000290189">
    <property type="component" value="Unassembled WGS sequence"/>
</dbReference>
<feature type="domain" description="CG-1" evidence="5">
    <location>
        <begin position="50"/>
        <end position="177"/>
    </location>
</feature>
<accession>A0A0G4ILJ8</accession>
<proteinExistence type="predicted"/>
<dbReference type="PROSITE" id="PS51437">
    <property type="entry name" value="CG_1"/>
    <property type="match status" value="1"/>
</dbReference>
<geneLocation type="mitochondrion" evidence="7"/>
<dbReference type="AlphaFoldDB" id="A0A0G4ILJ8"/>
<evidence type="ECO:0000313" key="6">
    <source>
        <dbReference type="EMBL" id="CEO96000.1"/>
    </source>
</evidence>
<dbReference type="EMBL" id="CDSF01000046">
    <property type="protein sequence ID" value="CEO96000.1"/>
    <property type="molecule type" value="Genomic_DNA"/>
</dbReference>
<dbReference type="SMART" id="SM01076">
    <property type="entry name" value="CG-1"/>
    <property type="match status" value="1"/>
</dbReference>
<dbReference type="GO" id="GO:0003690">
    <property type="term" value="F:double-stranded DNA binding"/>
    <property type="evidence" value="ECO:0007669"/>
    <property type="project" value="TreeGrafter"/>
</dbReference>
<evidence type="ECO:0000313" key="9">
    <source>
        <dbReference type="Proteomes" id="UP000290189"/>
    </source>
</evidence>
<protein>
    <recommendedName>
        <fullName evidence="5">CG-1 domain-containing protein</fullName>
    </recommendedName>
</protein>